<gene>
    <name evidence="2" type="primary">Dsim\GD21697</name>
    <name evidence="2" type="ORF">Dsim_GD21697</name>
</gene>
<accession>B4Q3E2</accession>
<evidence type="ECO:0000313" key="3">
    <source>
        <dbReference type="Proteomes" id="UP000000304"/>
    </source>
</evidence>
<reference evidence="2 3" key="1">
    <citation type="journal article" date="2007" name="Nature">
        <title>Evolution of genes and genomes on the Drosophila phylogeny.</title>
        <authorList>
            <consortium name="Drosophila 12 Genomes Consortium"/>
            <person name="Clark A.G."/>
            <person name="Eisen M.B."/>
            <person name="Smith D.R."/>
            <person name="Bergman C.M."/>
            <person name="Oliver B."/>
            <person name="Markow T.A."/>
            <person name="Kaufman T.C."/>
            <person name="Kellis M."/>
            <person name="Gelbart W."/>
            <person name="Iyer V.N."/>
            <person name="Pollard D.A."/>
            <person name="Sackton T.B."/>
            <person name="Larracuente A.M."/>
            <person name="Singh N.D."/>
            <person name="Abad J.P."/>
            <person name="Abt D.N."/>
            <person name="Adryan B."/>
            <person name="Aguade M."/>
            <person name="Akashi H."/>
            <person name="Anderson W.W."/>
            <person name="Aquadro C.F."/>
            <person name="Ardell D.H."/>
            <person name="Arguello R."/>
            <person name="Artieri C.G."/>
            <person name="Barbash D.A."/>
            <person name="Barker D."/>
            <person name="Barsanti P."/>
            <person name="Batterham P."/>
            <person name="Batzoglou S."/>
            <person name="Begun D."/>
            <person name="Bhutkar A."/>
            <person name="Blanco E."/>
            <person name="Bosak S.A."/>
            <person name="Bradley R.K."/>
            <person name="Brand A.D."/>
            <person name="Brent M.R."/>
            <person name="Brooks A.N."/>
            <person name="Brown R.H."/>
            <person name="Butlin R.K."/>
            <person name="Caggese C."/>
            <person name="Calvi B.R."/>
            <person name="Bernardo de Carvalho A."/>
            <person name="Caspi A."/>
            <person name="Castrezana S."/>
            <person name="Celniker S.E."/>
            <person name="Chang J.L."/>
            <person name="Chapple C."/>
            <person name="Chatterji S."/>
            <person name="Chinwalla A."/>
            <person name="Civetta A."/>
            <person name="Clifton S.W."/>
            <person name="Comeron J.M."/>
            <person name="Costello J.C."/>
            <person name="Coyne J.A."/>
            <person name="Daub J."/>
            <person name="David R.G."/>
            <person name="Delcher A.L."/>
            <person name="Delehaunty K."/>
            <person name="Do C.B."/>
            <person name="Ebling H."/>
            <person name="Edwards K."/>
            <person name="Eickbush T."/>
            <person name="Evans J.D."/>
            <person name="Filipski A."/>
            <person name="Findeiss S."/>
            <person name="Freyhult E."/>
            <person name="Fulton L."/>
            <person name="Fulton R."/>
            <person name="Garcia A.C."/>
            <person name="Gardiner A."/>
            <person name="Garfield D.A."/>
            <person name="Garvin B.E."/>
            <person name="Gibson G."/>
            <person name="Gilbert D."/>
            <person name="Gnerre S."/>
            <person name="Godfrey J."/>
            <person name="Good R."/>
            <person name="Gotea V."/>
            <person name="Gravely B."/>
            <person name="Greenberg A.J."/>
            <person name="Griffiths-Jones S."/>
            <person name="Gross S."/>
            <person name="Guigo R."/>
            <person name="Gustafson E.A."/>
            <person name="Haerty W."/>
            <person name="Hahn M.W."/>
            <person name="Halligan D.L."/>
            <person name="Halpern A.L."/>
            <person name="Halter G.M."/>
            <person name="Han M.V."/>
            <person name="Heger A."/>
            <person name="Hillier L."/>
            <person name="Hinrichs A.S."/>
            <person name="Holmes I."/>
            <person name="Hoskins R.A."/>
            <person name="Hubisz M.J."/>
            <person name="Hultmark D."/>
            <person name="Huntley M.A."/>
            <person name="Jaffe D.B."/>
            <person name="Jagadeeshan S."/>
            <person name="Jeck W.R."/>
            <person name="Johnson J."/>
            <person name="Jones C.D."/>
            <person name="Jordan W.C."/>
            <person name="Karpen G.H."/>
            <person name="Kataoka E."/>
            <person name="Keightley P.D."/>
            <person name="Kheradpour P."/>
            <person name="Kirkness E.F."/>
            <person name="Koerich L.B."/>
            <person name="Kristiansen K."/>
            <person name="Kudrna D."/>
            <person name="Kulathinal R.J."/>
            <person name="Kumar S."/>
            <person name="Kwok R."/>
            <person name="Lander E."/>
            <person name="Langley C.H."/>
            <person name="Lapoint R."/>
            <person name="Lazzaro B.P."/>
            <person name="Lee S.J."/>
            <person name="Levesque L."/>
            <person name="Li R."/>
            <person name="Lin C.F."/>
            <person name="Lin M.F."/>
            <person name="Lindblad-Toh K."/>
            <person name="Llopart A."/>
            <person name="Long M."/>
            <person name="Low L."/>
            <person name="Lozovsky E."/>
            <person name="Lu J."/>
            <person name="Luo M."/>
            <person name="Machado C.A."/>
            <person name="Makalowski W."/>
            <person name="Marzo M."/>
            <person name="Matsuda M."/>
            <person name="Matzkin L."/>
            <person name="McAllister B."/>
            <person name="McBride C.S."/>
            <person name="McKernan B."/>
            <person name="McKernan K."/>
            <person name="Mendez-Lago M."/>
            <person name="Minx P."/>
            <person name="Mollenhauer M.U."/>
            <person name="Montooth K."/>
            <person name="Mount S.M."/>
            <person name="Mu X."/>
            <person name="Myers E."/>
            <person name="Negre B."/>
            <person name="Newfeld S."/>
            <person name="Nielsen R."/>
            <person name="Noor M.A."/>
            <person name="O'Grady P."/>
            <person name="Pachter L."/>
            <person name="Papaceit M."/>
            <person name="Parisi M.J."/>
            <person name="Parisi M."/>
            <person name="Parts L."/>
            <person name="Pedersen J.S."/>
            <person name="Pesole G."/>
            <person name="Phillippy A.M."/>
            <person name="Ponting C.P."/>
            <person name="Pop M."/>
            <person name="Porcelli D."/>
            <person name="Powell J.R."/>
            <person name="Prohaska S."/>
            <person name="Pruitt K."/>
            <person name="Puig M."/>
            <person name="Quesneville H."/>
            <person name="Ram K.R."/>
            <person name="Rand D."/>
            <person name="Rasmussen M.D."/>
            <person name="Reed L.K."/>
            <person name="Reenan R."/>
            <person name="Reily A."/>
            <person name="Remington K.A."/>
            <person name="Rieger T.T."/>
            <person name="Ritchie M.G."/>
            <person name="Robin C."/>
            <person name="Rogers Y.H."/>
            <person name="Rohde C."/>
            <person name="Rozas J."/>
            <person name="Rubenfield M.J."/>
            <person name="Ruiz A."/>
            <person name="Russo S."/>
            <person name="Salzberg S.L."/>
            <person name="Sanchez-Gracia A."/>
            <person name="Saranga D.J."/>
            <person name="Sato H."/>
            <person name="Schaeffer S.W."/>
            <person name="Schatz M.C."/>
            <person name="Schlenke T."/>
            <person name="Schwartz R."/>
            <person name="Segarra C."/>
            <person name="Singh R.S."/>
            <person name="Sirot L."/>
            <person name="Sirota M."/>
            <person name="Sisneros N.B."/>
            <person name="Smith C.D."/>
            <person name="Smith T.F."/>
            <person name="Spieth J."/>
            <person name="Stage D.E."/>
            <person name="Stark A."/>
            <person name="Stephan W."/>
            <person name="Strausberg R.L."/>
            <person name="Strempel S."/>
            <person name="Sturgill D."/>
            <person name="Sutton G."/>
            <person name="Sutton G.G."/>
            <person name="Tao W."/>
            <person name="Teichmann S."/>
            <person name="Tobari Y.N."/>
            <person name="Tomimura Y."/>
            <person name="Tsolas J.M."/>
            <person name="Valente V.L."/>
            <person name="Venter E."/>
            <person name="Venter J.C."/>
            <person name="Vicario S."/>
            <person name="Vieira F.G."/>
            <person name="Vilella A.J."/>
            <person name="Villasante A."/>
            <person name="Walenz B."/>
            <person name="Wang J."/>
            <person name="Wasserman M."/>
            <person name="Watts T."/>
            <person name="Wilson D."/>
            <person name="Wilson R.K."/>
            <person name="Wing R.A."/>
            <person name="Wolfner M.F."/>
            <person name="Wong A."/>
            <person name="Wong G.K."/>
            <person name="Wu C.I."/>
            <person name="Wu G."/>
            <person name="Yamamoto D."/>
            <person name="Yang H.P."/>
            <person name="Yang S.P."/>
            <person name="Yorke J.A."/>
            <person name="Yoshida K."/>
            <person name="Zdobnov E."/>
            <person name="Zhang P."/>
            <person name="Zhang Y."/>
            <person name="Zimin A.V."/>
            <person name="Baldwin J."/>
            <person name="Abdouelleil A."/>
            <person name="Abdulkadir J."/>
            <person name="Abebe A."/>
            <person name="Abera B."/>
            <person name="Abreu J."/>
            <person name="Acer S.C."/>
            <person name="Aftuck L."/>
            <person name="Alexander A."/>
            <person name="An P."/>
            <person name="Anderson E."/>
            <person name="Anderson S."/>
            <person name="Arachi H."/>
            <person name="Azer M."/>
            <person name="Bachantsang P."/>
            <person name="Barry A."/>
            <person name="Bayul T."/>
            <person name="Berlin A."/>
            <person name="Bessette D."/>
            <person name="Bloom T."/>
            <person name="Blye J."/>
            <person name="Boguslavskiy L."/>
            <person name="Bonnet C."/>
            <person name="Boukhgalter B."/>
            <person name="Bourzgui I."/>
            <person name="Brown A."/>
            <person name="Cahill P."/>
            <person name="Channer S."/>
            <person name="Cheshatsang Y."/>
            <person name="Chuda L."/>
            <person name="Citroen M."/>
            <person name="Collymore A."/>
            <person name="Cooke P."/>
            <person name="Costello M."/>
            <person name="D'Aco K."/>
            <person name="Daza R."/>
            <person name="De Haan G."/>
            <person name="DeGray S."/>
            <person name="DeMaso C."/>
            <person name="Dhargay N."/>
            <person name="Dooley K."/>
            <person name="Dooley E."/>
            <person name="Doricent M."/>
            <person name="Dorje P."/>
            <person name="Dorjee K."/>
            <person name="Dupes A."/>
            <person name="Elong R."/>
            <person name="Falk J."/>
            <person name="Farina A."/>
            <person name="Faro S."/>
            <person name="Ferguson D."/>
            <person name="Fisher S."/>
            <person name="Foley C.D."/>
            <person name="Franke A."/>
            <person name="Friedrich D."/>
            <person name="Gadbois L."/>
            <person name="Gearin G."/>
            <person name="Gearin C.R."/>
            <person name="Giannoukos G."/>
            <person name="Goode T."/>
            <person name="Graham J."/>
            <person name="Grandbois E."/>
            <person name="Grewal S."/>
            <person name="Gyaltsen K."/>
            <person name="Hafez N."/>
            <person name="Hagos B."/>
            <person name="Hall J."/>
            <person name="Henson C."/>
            <person name="Hollinger A."/>
            <person name="Honan T."/>
            <person name="Huard M.D."/>
            <person name="Hughes L."/>
            <person name="Hurhula B."/>
            <person name="Husby M.E."/>
            <person name="Kamat A."/>
            <person name="Kanga B."/>
            <person name="Kashin S."/>
            <person name="Khazanovich D."/>
            <person name="Kisner P."/>
            <person name="Lance K."/>
            <person name="Lara M."/>
            <person name="Lee W."/>
            <person name="Lennon N."/>
            <person name="Letendre F."/>
            <person name="LeVine R."/>
            <person name="Lipovsky A."/>
            <person name="Liu X."/>
            <person name="Liu J."/>
            <person name="Liu S."/>
            <person name="Lokyitsang T."/>
            <person name="Lokyitsang Y."/>
            <person name="Lubonja R."/>
            <person name="Lui A."/>
            <person name="MacDonald P."/>
            <person name="Magnisalis V."/>
            <person name="Maru K."/>
            <person name="Matthews C."/>
            <person name="McCusker W."/>
            <person name="McDonough S."/>
            <person name="Mehta T."/>
            <person name="Meldrim J."/>
            <person name="Meneus L."/>
            <person name="Mihai O."/>
            <person name="Mihalev A."/>
            <person name="Mihova T."/>
            <person name="Mittelman R."/>
            <person name="Mlenga V."/>
            <person name="Montmayeur A."/>
            <person name="Mulrain L."/>
            <person name="Navidi A."/>
            <person name="Naylor J."/>
            <person name="Negash T."/>
            <person name="Nguyen T."/>
            <person name="Nguyen N."/>
            <person name="Nicol R."/>
            <person name="Norbu C."/>
            <person name="Norbu N."/>
            <person name="Novod N."/>
            <person name="O'Neill B."/>
            <person name="Osman S."/>
            <person name="Markiewicz E."/>
            <person name="Oyono O.L."/>
            <person name="Patti C."/>
            <person name="Phunkhang P."/>
            <person name="Pierre F."/>
            <person name="Priest M."/>
            <person name="Raghuraman S."/>
            <person name="Rege F."/>
            <person name="Reyes R."/>
            <person name="Rise C."/>
            <person name="Rogov P."/>
            <person name="Ross K."/>
            <person name="Ryan E."/>
            <person name="Settipalli S."/>
            <person name="Shea T."/>
            <person name="Sherpa N."/>
            <person name="Shi L."/>
            <person name="Shih D."/>
            <person name="Sparrow T."/>
            <person name="Spaulding J."/>
            <person name="Stalker J."/>
            <person name="Stange-Thomann N."/>
            <person name="Stavropoulos S."/>
            <person name="Stone C."/>
            <person name="Strader C."/>
            <person name="Tesfaye S."/>
            <person name="Thomson T."/>
            <person name="Thoulutsang Y."/>
            <person name="Thoulutsang D."/>
            <person name="Topham K."/>
            <person name="Topping I."/>
            <person name="Tsamla T."/>
            <person name="Vassiliev H."/>
            <person name="Vo A."/>
            <person name="Wangchuk T."/>
            <person name="Wangdi T."/>
            <person name="Weiand M."/>
            <person name="Wilkinson J."/>
            <person name="Wilson A."/>
            <person name="Yadav S."/>
            <person name="Young G."/>
            <person name="Yu Q."/>
            <person name="Zembek L."/>
            <person name="Zhong D."/>
            <person name="Zimmer A."/>
            <person name="Zwirko Z."/>
            <person name="Jaffe D.B."/>
            <person name="Alvarez P."/>
            <person name="Brockman W."/>
            <person name="Butler J."/>
            <person name="Chin C."/>
            <person name="Gnerre S."/>
            <person name="Grabherr M."/>
            <person name="Kleber M."/>
            <person name="Mauceli E."/>
            <person name="MacCallum I."/>
        </authorList>
    </citation>
    <scope>NUCLEOTIDE SEQUENCE [LARGE SCALE GENOMIC DNA]</scope>
    <source>
        <strain evidence="3">white501</strain>
    </source>
</reference>
<organism evidence="2 3">
    <name type="scientific">Drosophila simulans</name>
    <name type="common">Fruit fly</name>
    <dbReference type="NCBI Taxonomy" id="7240"/>
    <lineage>
        <taxon>Eukaryota</taxon>
        <taxon>Metazoa</taxon>
        <taxon>Ecdysozoa</taxon>
        <taxon>Arthropoda</taxon>
        <taxon>Hexapoda</taxon>
        <taxon>Insecta</taxon>
        <taxon>Pterygota</taxon>
        <taxon>Neoptera</taxon>
        <taxon>Endopterygota</taxon>
        <taxon>Diptera</taxon>
        <taxon>Brachycera</taxon>
        <taxon>Muscomorpha</taxon>
        <taxon>Ephydroidea</taxon>
        <taxon>Drosophilidae</taxon>
        <taxon>Drosophila</taxon>
        <taxon>Sophophora</taxon>
    </lineage>
</organism>
<proteinExistence type="predicted"/>
<dbReference type="AlphaFoldDB" id="B4Q3E2"/>
<evidence type="ECO:0000313" key="2">
    <source>
        <dbReference type="EMBL" id="EDX05623.1"/>
    </source>
</evidence>
<sequence length="88" mass="9567">MQQQEHSVLVENSAKAMAEGGFRQKDPTMVTVATKQLDEAGAGAVGSPEENLVGSQEQDQELEEPQVRRSVLYFVCDTLPATRSDNST</sequence>
<dbReference type="Proteomes" id="UP000000304">
    <property type="component" value="Chromosome 2L"/>
</dbReference>
<evidence type="ECO:0000256" key="1">
    <source>
        <dbReference type="SAM" id="MobiDB-lite"/>
    </source>
</evidence>
<name>B4Q3E2_DROSI</name>
<dbReference type="EMBL" id="CM000361">
    <property type="protein sequence ID" value="EDX05623.1"/>
    <property type="molecule type" value="Genomic_DNA"/>
</dbReference>
<keyword evidence="3" id="KW-1185">Reference proteome</keyword>
<dbReference type="HOGENOM" id="CLU_2471472_0_0_1"/>
<feature type="region of interest" description="Disordered" evidence="1">
    <location>
        <begin position="40"/>
        <end position="65"/>
    </location>
</feature>
<protein>
    <submittedName>
        <fullName evidence="2">GD21697</fullName>
    </submittedName>
</protein>